<gene>
    <name evidence="2" type="ORF">ACFFHK_04875</name>
</gene>
<dbReference type="RefSeq" id="WP_382370116.1">
    <property type="nucleotide sequence ID" value="NZ_JBHLWB010000004.1"/>
</dbReference>
<keyword evidence="3" id="KW-1185">Reference proteome</keyword>
<reference evidence="2 3" key="1">
    <citation type="submission" date="2024-09" db="EMBL/GenBank/DDBJ databases">
        <authorList>
            <person name="Sun Q."/>
            <person name="Mori K."/>
        </authorList>
    </citation>
    <scope>NUCLEOTIDE SEQUENCE [LARGE SCALE GENOMIC DNA]</scope>
    <source>
        <strain evidence="2 3">CCM 7539</strain>
    </source>
</reference>
<comment type="caution">
    <text evidence="2">The sequence shown here is derived from an EMBL/GenBank/DDBJ whole genome shotgun (WGS) entry which is preliminary data.</text>
</comment>
<feature type="signal peptide" evidence="1">
    <location>
        <begin position="1"/>
        <end position="23"/>
    </location>
</feature>
<name>A0ABV6H101_9PAST</name>
<feature type="chain" id="PRO_5046712250" evidence="1">
    <location>
        <begin position="24"/>
        <end position="142"/>
    </location>
</feature>
<accession>A0ABV6H101</accession>
<evidence type="ECO:0000313" key="3">
    <source>
        <dbReference type="Proteomes" id="UP001589767"/>
    </source>
</evidence>
<proteinExistence type="predicted"/>
<keyword evidence="1" id="KW-0732">Signal</keyword>
<dbReference type="Proteomes" id="UP001589767">
    <property type="component" value="Unassembled WGS sequence"/>
</dbReference>
<protein>
    <submittedName>
        <fullName evidence="2">Excinuclease ABC subunit A</fullName>
    </submittedName>
</protein>
<evidence type="ECO:0000313" key="2">
    <source>
        <dbReference type="EMBL" id="MFC0309039.1"/>
    </source>
</evidence>
<evidence type="ECO:0000256" key="1">
    <source>
        <dbReference type="SAM" id="SignalP"/>
    </source>
</evidence>
<dbReference type="EMBL" id="JBHLWB010000004">
    <property type="protein sequence ID" value="MFC0309039.1"/>
    <property type="molecule type" value="Genomic_DNA"/>
</dbReference>
<organism evidence="2 3">
    <name type="scientific">Gallibacterium trehalosifermentans</name>
    <dbReference type="NCBI Taxonomy" id="516935"/>
    <lineage>
        <taxon>Bacteria</taxon>
        <taxon>Pseudomonadati</taxon>
        <taxon>Pseudomonadota</taxon>
        <taxon>Gammaproteobacteria</taxon>
        <taxon>Pasteurellales</taxon>
        <taxon>Pasteurellaceae</taxon>
        <taxon>Gallibacterium</taxon>
    </lineage>
</organism>
<sequence>MKLNKAILLLMGVGMLFSANSFARDTTYHLPIKDVLNLPEAKEKLDPTIKFYFGQSVAGSVVKTASTNKKTNAFNKSDEKACQWAMLSAMLQMQERAKQLGVKKISNIVSYYKKNPYKSTTTYECHAGSVMAGVALKGDFVK</sequence>